<proteinExistence type="predicted"/>
<sequence length="479" mass="50866">MDPGGSATVRLRLRNTGDVVDEYRFEPVGAVAPWTTVEPATLRLYPGTTGTVELTFAPPRTPDATAGPNPFAVCITPTEHPEAVTVPEGNLTVTPFSEVRAELVPPTVKGRFRGRPRLAIDNLGNTTLTASISGSDNGDELSYEIRPGNVQIEPGRAAFVKATLKPREIIWFGSKQQRPYTLSVHRSGTAPLAVDGRYVQRGFLPGWLATFFGVLLALTVTFVLLWIAYKPDVRSAAVEQLQEAGASAIPPPGKDGAPPLAPPSSPPPAEPAPSKAPDPQAGGGGGGSGGGGGGGAPKPPTGEKKPEPHTVSNVLLRLRPVKLCADLPGNGVAERGAAGSTATCNPGTEDNQLWNLDLVSKDKGPYGAALFQIRNVKNGNCLDLPGGFGEKPTGTEVASFGCNGNLTGNQLWWLEKQDGETYWIRNHTSNGRCLDWTGPSTSRESARLRLRINDCRKGEDLWQIVNPTRPDWQIVHPLG</sequence>
<protein>
    <submittedName>
        <fullName evidence="4">Ricin-type beta-trefoil lectin domain protein</fullName>
    </submittedName>
</protein>
<evidence type="ECO:0000256" key="1">
    <source>
        <dbReference type="SAM" id="MobiDB-lite"/>
    </source>
</evidence>
<feature type="domain" description="Ricin B lectin" evidence="3">
    <location>
        <begin position="350"/>
        <end position="447"/>
    </location>
</feature>
<feature type="compositionally biased region" description="Gly residues" evidence="1">
    <location>
        <begin position="281"/>
        <end position="296"/>
    </location>
</feature>
<comment type="caution">
    <text evidence="4">The sequence shown here is derived from an EMBL/GenBank/DDBJ whole genome shotgun (WGS) entry which is preliminary data.</text>
</comment>
<keyword evidence="2" id="KW-0812">Transmembrane</keyword>
<accession>A0ABN0VH27</accession>
<organism evidence="4 5">
    <name type="scientific">Streptomyces polychromogenes</name>
    <dbReference type="NCBI Taxonomy" id="67342"/>
    <lineage>
        <taxon>Bacteria</taxon>
        <taxon>Bacillati</taxon>
        <taxon>Actinomycetota</taxon>
        <taxon>Actinomycetes</taxon>
        <taxon>Kitasatosporales</taxon>
        <taxon>Streptomycetaceae</taxon>
        <taxon>Streptomyces</taxon>
    </lineage>
</organism>
<dbReference type="Pfam" id="PF14200">
    <property type="entry name" value="RicinB_lectin_2"/>
    <property type="match status" value="1"/>
</dbReference>
<dbReference type="PROSITE" id="PS50231">
    <property type="entry name" value="RICIN_B_LECTIN"/>
    <property type="match status" value="1"/>
</dbReference>
<reference evidence="4 5" key="1">
    <citation type="journal article" date="2019" name="Int. J. Syst. Evol. Microbiol.">
        <title>The Global Catalogue of Microorganisms (GCM) 10K type strain sequencing project: providing services to taxonomists for standard genome sequencing and annotation.</title>
        <authorList>
            <consortium name="The Broad Institute Genomics Platform"/>
            <consortium name="The Broad Institute Genome Sequencing Center for Infectious Disease"/>
            <person name="Wu L."/>
            <person name="Ma J."/>
        </authorList>
    </citation>
    <scope>NUCLEOTIDE SEQUENCE [LARGE SCALE GENOMIC DNA]</scope>
    <source>
        <strain evidence="4 5">JCM 4505</strain>
    </source>
</reference>
<name>A0ABN0VH27_9ACTN</name>
<dbReference type="InterPro" id="IPR035992">
    <property type="entry name" value="Ricin_B-like_lectins"/>
</dbReference>
<dbReference type="Proteomes" id="UP001501867">
    <property type="component" value="Unassembled WGS sequence"/>
</dbReference>
<feature type="region of interest" description="Disordered" evidence="1">
    <location>
        <begin position="246"/>
        <end position="309"/>
    </location>
</feature>
<dbReference type="EMBL" id="BAAABV010000021">
    <property type="protein sequence ID" value="GAA0299655.1"/>
    <property type="molecule type" value="Genomic_DNA"/>
</dbReference>
<keyword evidence="5" id="KW-1185">Reference proteome</keyword>
<dbReference type="SUPFAM" id="SSF50370">
    <property type="entry name" value="Ricin B-like lectins"/>
    <property type="match status" value="1"/>
</dbReference>
<dbReference type="CDD" id="cd00161">
    <property type="entry name" value="beta-trefoil_Ricin-like"/>
    <property type="match status" value="1"/>
</dbReference>
<keyword evidence="2" id="KW-1133">Transmembrane helix</keyword>
<evidence type="ECO:0000256" key="2">
    <source>
        <dbReference type="SAM" id="Phobius"/>
    </source>
</evidence>
<dbReference type="Gene3D" id="2.80.10.50">
    <property type="match status" value="1"/>
</dbReference>
<feature type="compositionally biased region" description="Pro residues" evidence="1">
    <location>
        <begin position="249"/>
        <end position="276"/>
    </location>
</feature>
<evidence type="ECO:0000313" key="4">
    <source>
        <dbReference type="EMBL" id="GAA0299655.1"/>
    </source>
</evidence>
<evidence type="ECO:0000259" key="3">
    <source>
        <dbReference type="Pfam" id="PF14200"/>
    </source>
</evidence>
<feature type="transmembrane region" description="Helical" evidence="2">
    <location>
        <begin position="207"/>
        <end position="229"/>
    </location>
</feature>
<gene>
    <name evidence="4" type="ORF">GCM10010302_42770</name>
</gene>
<evidence type="ECO:0000313" key="5">
    <source>
        <dbReference type="Proteomes" id="UP001501867"/>
    </source>
</evidence>
<keyword evidence="2" id="KW-0472">Membrane</keyword>
<dbReference type="InterPro" id="IPR000772">
    <property type="entry name" value="Ricin_B_lectin"/>
</dbReference>